<dbReference type="EMBL" id="MG432480">
    <property type="protein sequence ID" value="AWQ63011.1"/>
    <property type="molecule type" value="Genomic_DNA"/>
</dbReference>
<reference evidence="2" key="4">
    <citation type="submission" date="2001-10" db="EMBL/GenBank/DDBJ databases">
        <authorList>
            <person name="Lo C.-F."/>
            <person name="Kou G.-H."/>
        </authorList>
    </citation>
    <scope>NUCLEOTIDE SEQUENCE</scope>
    <source>
        <strain evidence="2">Taiwan</strain>
    </source>
</reference>
<sequence length="100" mass="11598">MATLGYRHLPLFLKQAIRVTQKTPSTVQLKPKPKIVLRIPKIEEVISVTTTNTTSPVTEPQFQFQDQKGGEKEVGVRRRRRKVYVKRLNVYNLRPRTIKG</sequence>
<reference evidence="2 11" key="6">
    <citation type="journal article" date="2002" name="Virology">
        <title>Chimeric polypeptide of thymidine kinase and thymidylate kinase of shrimp white spot syndrome virus: thymidine kinase activity of the recombinant protein expressed in a baculovirus/insect cell system.</title>
        <authorList>
            <person name="Tzeng H.F."/>
            <person name="Chang Z.F."/>
            <person name="Peng S.E."/>
            <person name="Wang C.H."/>
            <person name="Lin J.Y."/>
            <person name="Kou G.H."/>
            <person name="Lo C.F."/>
        </authorList>
    </citation>
    <scope>NUCLEOTIDE SEQUENCE [LARGE SCALE GENOMIC DNA]</scope>
    <source>
        <strain evidence="2">Taiwan</strain>
    </source>
</reference>
<evidence type="ECO:0000313" key="2">
    <source>
        <dbReference type="EMBL" id="AAL89266.1"/>
    </source>
</evidence>
<evidence type="ECO:0000313" key="3">
    <source>
        <dbReference type="EMBL" id="AWQ60472.1"/>
    </source>
</evidence>
<dbReference type="EMBL" id="AF440570">
    <property type="protein sequence ID" value="AAL89266.1"/>
    <property type="molecule type" value="Genomic_DNA"/>
</dbReference>
<reference evidence="2 11" key="8">
    <citation type="journal article" date="2002" name="Virology">
        <title>Ribonucleotide reductase of shrimp white spot syndrome virus (WSSV): expression and enzymatic activity in a baculovirus/insect cell system and WSSV-infected shrimp.</title>
        <authorList>
            <person name="Lin S.T."/>
            <person name="Chang Y.S."/>
            <person name="Wang H.C."/>
            <person name="Tzeng H.F."/>
            <person name="Chang Z.F."/>
            <person name="Lin J.Y."/>
            <person name="Wang C.H."/>
            <person name="Lo C.F."/>
            <person name="Kou G.H."/>
        </authorList>
    </citation>
    <scope>NUCLEOTIDE SEQUENCE [LARGE SCALE GENOMIC DNA]</scope>
    <source>
        <strain evidence="2">Taiwan</strain>
    </source>
</reference>
<reference evidence="11" key="1">
    <citation type="journal article" date="2000" name="Virology">
        <title>Transcriptional analysis of the ribonucleotide reductase genes of shrimp white spot syndrome virus.</title>
        <authorList>
            <person name="Tsai M.F."/>
            <person name="Lo C.F."/>
            <person name="van Hulten M.C."/>
            <person name="Tzeng H.F."/>
            <person name="Chou C.M."/>
            <person name="Huang C.J."/>
            <person name="Wang C.H."/>
            <person name="Lin J.Y."/>
            <person name="Vlak J.M."/>
            <person name="Kou G.H."/>
        </authorList>
    </citation>
    <scope>NUCLEOTIDE SEQUENCE [LARGE SCALE GENOMIC DNA]</scope>
</reference>
<dbReference type="EMBL" id="MG432481">
    <property type="protein sequence ID" value="AWQ63442.1"/>
    <property type="molecule type" value="Genomic_DNA"/>
</dbReference>
<reference evidence="2 11" key="2">
    <citation type="journal article" date="2000" name="Virology">
        <title>Identification and characterization of a shrimp white spot syndrome virus (WSSV) gene that encodes a novel chimeric polypeptide of cellular-type thymidine kinase and thymidylate kinase.</title>
        <authorList>
            <person name="Tsai M.F."/>
            <person name="Yu H.T."/>
            <person name="Tzeng H.F."/>
            <person name="Leu J.H."/>
            <person name="Chou C.M."/>
            <person name="Huang C.J."/>
            <person name="Wang C.H."/>
            <person name="Lin J.Y."/>
            <person name="Kou G.H."/>
            <person name="Lo C.F."/>
        </authorList>
    </citation>
    <scope>NUCLEOTIDE SEQUENCE [LARGE SCALE GENOMIC DNA]</scope>
    <source>
        <strain evidence="2">Taiwan</strain>
    </source>
</reference>
<proteinExistence type="predicted"/>
<evidence type="ECO:0000313" key="7">
    <source>
        <dbReference type="EMBL" id="AWQ62200.1"/>
    </source>
</evidence>
<dbReference type="EMBL" id="MG432475">
    <property type="protein sequence ID" value="AWQ60915.1"/>
    <property type="molecule type" value="Genomic_DNA"/>
</dbReference>
<evidence type="ECO:0000313" key="10">
    <source>
        <dbReference type="EMBL" id="AWQ63442.1"/>
    </source>
</evidence>
<reference evidence="2 11" key="9">
    <citation type="journal article" date="2004" name="J. Virol.">
        <title>Genomic and proteomic analysis of thirty-nine structural proteins of shrimp white spot syndrome virus.</title>
        <authorList>
            <person name="Tsai J.M."/>
            <person name="Wang H.C."/>
            <person name="Leu J.H."/>
            <person name="Hsiao H.H."/>
            <person name="Wang A.H."/>
            <person name="Kou G.H."/>
            <person name="Lo C.F."/>
        </authorList>
    </citation>
    <scope>NUCLEOTIDE SEQUENCE [LARGE SCALE GENOMIC DNA]</scope>
    <source>
        <strain evidence="2">Taiwan</strain>
    </source>
</reference>
<dbReference type="KEGG" id="vg:26680378"/>
<evidence type="ECO:0000313" key="8">
    <source>
        <dbReference type="EMBL" id="AWQ62585.1"/>
    </source>
</evidence>
<accession>A0A2U9GCL5</accession>
<organismHost>
    <name type="scientific">Crustacea</name>
    <name type="common">crustaceans</name>
    <dbReference type="NCBI Taxonomy" id="6657"/>
</organismHost>
<evidence type="ECO:0000313" key="11">
    <source>
        <dbReference type="Proteomes" id="UP000281246"/>
    </source>
</evidence>
<dbReference type="RefSeq" id="YP_009220595.1">
    <property type="nucleotide sequence ID" value="NC_003225.3"/>
</dbReference>
<dbReference type="EMBL" id="MG432478">
    <property type="protein sequence ID" value="AWQ62200.1"/>
    <property type="molecule type" value="Genomic_DNA"/>
</dbReference>
<evidence type="ECO:0000256" key="1">
    <source>
        <dbReference type="SAM" id="MobiDB-lite"/>
    </source>
</evidence>
<reference evidence="2 11" key="10">
    <citation type="journal article" date="2005" name="J. Virol.">
        <title>The unique stacked rings in the nucleocapsid of the white spot syndrome virus virion are formed by the major structural protein VP664, the largest viral structural protein ever found.</title>
        <authorList>
            <person name="Leu J.H."/>
            <person name="Tsai J.M."/>
            <person name="Wang H.C."/>
            <person name="Wang A.H."/>
            <person name="Wang C.H."/>
            <person name="Kou G.H."/>
            <person name="Lo C.F."/>
        </authorList>
    </citation>
    <scope>NUCLEOTIDE SEQUENCE [LARGE SCALE GENOMIC DNA]</scope>
    <source>
        <strain evidence="2">Taiwan</strain>
    </source>
</reference>
<reference evidence="2 11" key="7">
    <citation type="journal article" date="2002" name="Virology">
        <title>Transcriptional analysis of the DNA polymerase gene of shrimp white spot syndrome virus.</title>
        <authorList>
            <person name="Chen L.L."/>
            <person name="Wang H.C."/>
            <person name="Huang C.J."/>
            <person name="Peng S.E."/>
            <person name="Chen Y.G."/>
            <person name="Lin S.J."/>
            <person name="Chen W.Y."/>
            <person name="Dai C.F."/>
            <person name="Yu H.T."/>
            <person name="Wang C.H."/>
            <person name="Lo C.F."/>
            <person name="Kou G.H."/>
        </authorList>
    </citation>
    <scope>NUCLEOTIDE SEQUENCE [LARGE SCALE GENOMIC DNA]</scope>
    <source>
        <strain evidence="2">Taiwan</strain>
    </source>
</reference>
<reference evidence="2 11" key="5">
    <citation type="journal article" date="2002" name="Virology">
        <title>Identification of a nucleocapsid protein (VP35) gene of shrimp white spot syndrome virus and characterization of the motif important for targeting VP35 to the nuclei of transfected insect cells.</title>
        <authorList>
            <person name="Chen L.L."/>
            <person name="Leu J.H."/>
            <person name="Huang C.J."/>
            <person name="Chou C.M."/>
            <person name="Chen S.M."/>
            <person name="Wang C.H."/>
            <person name="Lo C.F."/>
            <person name="Kou G.H."/>
        </authorList>
    </citation>
    <scope>NUCLEOTIDE SEQUENCE [LARGE SCALE GENOMIC DNA]</scope>
    <source>
        <strain evidence="2">Taiwan</strain>
    </source>
</reference>
<reference evidence="8" key="11">
    <citation type="submission" date="2017-11" db="EMBL/GenBank/DDBJ databases">
        <authorList>
            <person name="Parrilla Taylor D.P."/>
            <person name="Vibanco-Perez N."/>
            <person name="Duran-Avelar Md.J."/>
            <person name="Gomez-Gil B."/>
            <person name="Llera-Herrera R."/>
            <person name="Vazquez-Juarez R."/>
        </authorList>
    </citation>
    <scope>NUCLEOTIDE SEQUENCE</scope>
    <source>
        <strain evidence="3">AC1</strain>
        <strain evidence="4">ACF2</strain>
        <strain evidence="5">ACF4</strain>
        <strain evidence="6">DVI</strain>
        <strain evidence="7">GVE05</strain>
        <strain evidence="8">JP</strain>
        <strain evidence="10">LC1</strain>
        <strain evidence="9">LC10</strain>
    </source>
</reference>
<reference evidence="8" key="12">
    <citation type="journal article" name="FEMS Microbiol. Lett.">
        <title>Molecular variability and genetic structure of white spot syndrome virus strains from northwest Mexico based on the analysis of genomes.</title>
        <authorList>
            <person name="Parrilla-Taylor D.P."/>
            <person name="Vibanco-Perez N."/>
            <person name="Duran-Avelar M.J."/>
            <person name="Gomez-Gil B."/>
            <person name="Llera-Herrera R."/>
            <person name="Vazquez-Juarez R."/>
        </authorList>
    </citation>
    <scope>NUCLEOTIDE SEQUENCE</scope>
    <source>
        <strain evidence="3">AC1</strain>
        <strain evidence="4">ACF2</strain>
        <strain evidence="5">ACF4</strain>
        <strain evidence="6">DVI</strain>
        <strain evidence="7">GVE05</strain>
        <strain evidence="8">JP</strain>
        <strain evidence="10">LC1</strain>
        <strain evidence="9">LC10</strain>
    </source>
</reference>
<evidence type="ECO:0000313" key="5">
    <source>
        <dbReference type="EMBL" id="AWQ61335.1"/>
    </source>
</evidence>
<dbReference type="EMBL" id="MG432477">
    <property type="protein sequence ID" value="AWQ61774.1"/>
    <property type="molecule type" value="Genomic_DNA"/>
</dbReference>
<evidence type="ECO:0000313" key="6">
    <source>
        <dbReference type="EMBL" id="AWQ61774.1"/>
    </source>
</evidence>
<organism evidence="8">
    <name type="scientific">White spot syndrome virus</name>
    <name type="common">WSSV</name>
    <name type="synonym">White spot bacilliform virus</name>
    <dbReference type="NCBI Taxonomy" id="92652"/>
    <lineage>
        <taxon>Viruses</taxon>
        <taxon>Viruses incertae sedis</taxon>
        <taxon>Naldaviricetes</taxon>
        <taxon>Nimaviridae</taxon>
        <taxon>Whispovirus</taxon>
        <taxon>White spot syndrome virus</taxon>
    </lineage>
</organism>
<dbReference type="Proteomes" id="UP000281246">
    <property type="component" value="Segment"/>
</dbReference>
<evidence type="ECO:0000313" key="4">
    <source>
        <dbReference type="EMBL" id="AWQ60915.1"/>
    </source>
</evidence>
<protein>
    <submittedName>
        <fullName evidence="2">WSSV398</fullName>
    </submittedName>
    <submittedName>
        <fullName evidence="8">Wsv342</fullName>
    </submittedName>
</protein>
<gene>
    <name evidence="8" type="primary">343</name>
</gene>
<dbReference type="EMBL" id="MG432479">
    <property type="protein sequence ID" value="AWQ62585.1"/>
    <property type="molecule type" value="Genomic_DNA"/>
</dbReference>
<dbReference type="EMBL" id="MG432476">
    <property type="protein sequence ID" value="AWQ61335.1"/>
    <property type="molecule type" value="Genomic_DNA"/>
</dbReference>
<reference evidence="11" key="3">
    <citation type="journal article" date="2001" name="Virology">
        <title>Cloning, characterization, and phylogenetic analysis of a shrimp white spot syndrome virus gene that encodes a protein kinase.</title>
        <authorList>
            <person name="Liu W.J."/>
            <person name="Yu H.T."/>
            <person name="Peng S.E."/>
            <person name="Chang Y.S."/>
            <person name="Pien H.W."/>
            <person name="Lin C.J."/>
            <person name="Huang C.J."/>
            <person name="Tsai M.F."/>
            <person name="Huang C.J."/>
            <person name="Wang C.H."/>
            <person name="Lin J.Y."/>
            <person name="Lo C.F."/>
            <person name="Kou G.H."/>
        </authorList>
    </citation>
    <scope>NUCLEOTIDE SEQUENCE [LARGE SCALE GENOMIC DNA]</scope>
</reference>
<evidence type="ECO:0000313" key="9">
    <source>
        <dbReference type="EMBL" id="AWQ63011.1"/>
    </source>
</evidence>
<name>A0A2U9GCL5_WSSV</name>
<feature type="region of interest" description="Disordered" evidence="1">
    <location>
        <begin position="53"/>
        <end position="75"/>
    </location>
</feature>
<dbReference type="EMBL" id="MG432474">
    <property type="protein sequence ID" value="AWQ60472.1"/>
    <property type="molecule type" value="Genomic_DNA"/>
</dbReference>